<reference evidence="2" key="1">
    <citation type="journal article" date="2016" name="Nature">
        <title>Genome evolution in the allotetraploid frog Xenopus laevis.</title>
        <authorList>
            <person name="Session A.M."/>
            <person name="Uno Y."/>
            <person name="Kwon T."/>
            <person name="Chapman J.A."/>
            <person name="Toyoda A."/>
            <person name="Takahashi S."/>
            <person name="Fukui A."/>
            <person name="Hikosaka A."/>
            <person name="Suzuki A."/>
            <person name="Kondo M."/>
            <person name="van Heeringen S.J."/>
            <person name="Quigley I."/>
            <person name="Heinz S."/>
            <person name="Ogino H."/>
            <person name="Ochi H."/>
            <person name="Hellsten U."/>
            <person name="Lyons J.B."/>
            <person name="Simakov O."/>
            <person name="Putnam N."/>
            <person name="Stites J."/>
            <person name="Kuroki Y."/>
            <person name="Tanaka T."/>
            <person name="Michiue T."/>
            <person name="Watanabe M."/>
            <person name="Bogdanovic O."/>
            <person name="Lister R."/>
            <person name="Georgiou G."/>
            <person name="Paranjpe S.S."/>
            <person name="van Kruijsbergen I."/>
            <person name="Shu S."/>
            <person name="Carlson J."/>
            <person name="Kinoshita T."/>
            <person name="Ohta Y."/>
            <person name="Mawaribuchi S."/>
            <person name="Jenkins J."/>
            <person name="Grimwood J."/>
            <person name="Schmutz J."/>
            <person name="Mitros T."/>
            <person name="Mozaffari S.V."/>
            <person name="Suzuki Y."/>
            <person name="Haramoto Y."/>
            <person name="Yamamoto T.S."/>
            <person name="Takagi C."/>
            <person name="Heald R."/>
            <person name="Miller K."/>
            <person name="Haudenschild C."/>
            <person name="Kitzman J."/>
            <person name="Nakayama T."/>
            <person name="Izutsu Y."/>
            <person name="Robert J."/>
            <person name="Fortriede J."/>
            <person name="Burns K."/>
            <person name="Lotay V."/>
            <person name="Karimi K."/>
            <person name="Yasuoka Y."/>
            <person name="Dichmann D.S."/>
            <person name="Flajnik M.F."/>
            <person name="Houston D.W."/>
            <person name="Shendure J."/>
            <person name="DuPasquier L."/>
            <person name="Vize P.D."/>
            <person name="Zorn A.M."/>
            <person name="Ito M."/>
            <person name="Marcotte E.M."/>
            <person name="Wallingford J.B."/>
            <person name="Ito Y."/>
            <person name="Asashima M."/>
            <person name="Ueno N."/>
            <person name="Matsuda Y."/>
            <person name="Veenstra G.J."/>
            <person name="Fujiyama A."/>
            <person name="Harland R.M."/>
            <person name="Taira M."/>
            <person name="Rokhsar D.S."/>
        </authorList>
    </citation>
    <scope>NUCLEOTIDE SEQUENCE [LARGE SCALE GENOMIC DNA]</scope>
    <source>
        <strain evidence="2">J</strain>
    </source>
</reference>
<dbReference type="EMBL" id="CM004483">
    <property type="protein sequence ID" value="OCT60326.1"/>
    <property type="molecule type" value="Genomic_DNA"/>
</dbReference>
<sequence length="95" mass="11039">MQNTALSKGKKIWDKWINSGIAEDIWRGRVLNNMGQKEERKKKRVKSGEINLKKCSPRFGNVGLKTDFLNLNLIKLQYVQNPKSSPPNKTIYFLF</sequence>
<dbReference type="Proteomes" id="UP000694892">
    <property type="component" value="Chromosome 9_10S"/>
</dbReference>
<accession>A0A974BT61</accession>
<protein>
    <submittedName>
        <fullName evidence="1">Uncharacterized protein</fullName>
    </submittedName>
</protein>
<dbReference type="AlphaFoldDB" id="A0A974BT61"/>
<evidence type="ECO:0000313" key="2">
    <source>
        <dbReference type="Proteomes" id="UP000694892"/>
    </source>
</evidence>
<proteinExistence type="predicted"/>
<gene>
    <name evidence="1" type="ORF">XELAEV_18046342mg</name>
</gene>
<evidence type="ECO:0000313" key="1">
    <source>
        <dbReference type="EMBL" id="OCT60326.1"/>
    </source>
</evidence>
<organism evidence="1 2">
    <name type="scientific">Xenopus laevis</name>
    <name type="common">African clawed frog</name>
    <dbReference type="NCBI Taxonomy" id="8355"/>
    <lineage>
        <taxon>Eukaryota</taxon>
        <taxon>Metazoa</taxon>
        <taxon>Chordata</taxon>
        <taxon>Craniata</taxon>
        <taxon>Vertebrata</taxon>
        <taxon>Euteleostomi</taxon>
        <taxon>Amphibia</taxon>
        <taxon>Batrachia</taxon>
        <taxon>Anura</taxon>
        <taxon>Pipoidea</taxon>
        <taxon>Pipidae</taxon>
        <taxon>Xenopodinae</taxon>
        <taxon>Xenopus</taxon>
        <taxon>Xenopus</taxon>
    </lineage>
</organism>
<name>A0A974BT61_XENLA</name>